<dbReference type="SUPFAM" id="SSF51126">
    <property type="entry name" value="Pectin lyase-like"/>
    <property type="match status" value="2"/>
</dbReference>
<dbReference type="SUPFAM" id="SSF103515">
    <property type="entry name" value="Autotransporter"/>
    <property type="match status" value="1"/>
</dbReference>
<dbReference type="PANTHER" id="PTHR35037">
    <property type="entry name" value="C-TERMINAL REGION OF AIDA-LIKE PROTEIN"/>
    <property type="match status" value="1"/>
</dbReference>
<reference evidence="4 5" key="1">
    <citation type="submission" date="2024-05" db="EMBL/GenBank/DDBJ databases">
        <title>Achromobacter denitrificans. BP1, complete genome.</title>
        <authorList>
            <person name="Zhang B."/>
        </authorList>
    </citation>
    <scope>NUCLEOTIDE SEQUENCE [LARGE SCALE GENOMIC DNA]</scope>
    <source>
        <strain evidence="4 5">BP1</strain>
    </source>
</reference>
<dbReference type="InterPro" id="IPR011050">
    <property type="entry name" value="Pectin_lyase_fold/virulence"/>
</dbReference>
<evidence type="ECO:0000313" key="5">
    <source>
        <dbReference type="Proteomes" id="UP001446337"/>
    </source>
</evidence>
<dbReference type="InterPro" id="IPR012332">
    <property type="entry name" value="Autotransporter_pectin_lyase_C"/>
</dbReference>
<dbReference type="InterPro" id="IPR051551">
    <property type="entry name" value="Autotransporter_adhesion"/>
</dbReference>
<dbReference type="InterPro" id="IPR006315">
    <property type="entry name" value="OM_autotransptr_brl_dom"/>
</dbReference>
<dbReference type="Pfam" id="PF13018">
    <property type="entry name" value="ESPR"/>
    <property type="match status" value="1"/>
</dbReference>
<keyword evidence="5" id="KW-1185">Reference proteome</keyword>
<accession>A0ABZ3G0Y7</accession>
<keyword evidence="1" id="KW-0732">Signal</keyword>
<gene>
    <name evidence="4" type="ORF">AAIK43_23175</name>
</gene>
<dbReference type="InterPro" id="IPR024973">
    <property type="entry name" value="ESPR"/>
</dbReference>
<sequence length="1619" mass="165896">MNHFYRIVFNRALGLWQAVSENARKQGKQAGRSNTCRRSPSRRVQELFPVLALTSLLISGLAQPVHAQTPLVEGSGDITPALPPELTEEGWYRIYQTLFVGKTGNGSLTIQDGGRFSTQEYDSFIGDEANAKGTLRVTGAGSTFMTSALGIGIKGTGTLAIEDGGSVTSSADSVIGASSGGVGSVRVTGPGSVWEVRLANMAKHLVVGSAGNGTLLVENGGRVVNYDGFIGYTAQGIGAVTVTGPDSRWSAISFLVGHSGEGHLSIRDGGTATSQSGAIGNLLGSKGRVTVTGPGSQWTIGQAKLEVGNQGEGTLEILDGGKVKSRWNYVGNSATGQGVVRVSGPGSVWEAEQSVSVGQNGGTGTLTVEDGGKVSSEAISIGTNLNSKGEVVVRTGALLEASFGITVGSQEGVGTLRIEQGGQVSSGTSMIGSIDAIGHVTVKDAGSLWKADDVSIGFATGGAEASTLTLSDGGTLQTGRLSLASFVNNDSATLNIGAAAGAAATGAGRLEAPEVYLGQGAATINFNHTDANYDFDAKFLSDSASHDGHRLDQRSGTTRLTADNAGYLGVTNVHAGKLVVADRIGGEAQVRGGTLQFGDGGSGRLSQLDALSVTGADSTLAVQDSAAIKVNGELSMADQTRLSLAAPGATPAIQANGMTLGQDVAFNLSGIRNASELDKVLIDTRDGIRGDFGQVTVGGFNGTVDYLTLNTRKSDDGKQYLAKYGLSWTAGNDLAHGTFTLTTDSESFDVGVALADQAPNPSTSWDGKSLTKQGKGTLILSADNTYSGSTRIADGTLQLGNGGSTGSIAGDVLNNGTLAFNRSDTYTFDGHIDGSGQLVQRGSGATVLTQDNTYAGGTVLAGGTLQVARDENLGQASGHLRFEGGTLKASESFDSARAITLAQAGTFEVAENKELGLNGRVSGPADLRKVGAGTLRLADITNAYGDTWVEAGTLVGNAGSLSGTIGNAATVVFDQTGDARYDGDIVGMNGNKGRMVKQGAGTLSLAGTSQLDWSIQDGILASAAERFSGNADIAAGASLAFEQARNAAYAGELSGAGRFVKRGKGTLLLQQDSAGFNGLTEVEAGKLIVNSHLGGSLRVNDGATLAGSGTIGSGAGSLTTLAAGSTLAPGNSIGTLTVDGDLRFESGSRYEVEVNPQGPDTDLVHATGSARLNGGTVTHIGANGNYQLRATYTILSAEKGLNGAFERVTSDFAFLDPTLAYDYDKGTVDLTLKRKDRAFDSVALTRNQRATARGLDSIGFDAGHGAYDAFAQLPDNAGLIRNSLDQLSGEIHASMKSALIEESRIVRDTATDRLRTAFGDVAASATPAAGGDGRLQPAEAAAQGSALWARGFGEWGRYDSDGNAASLKRSAGGLLLGADAPVGDWRIGTLAGYSRSSADVNDRSSSGNSDNYHLGAYAGTRWALPQGSLSLRTGLAHTWHQIGTRRSVDMPGLNETLKDHYRAGTLQAYADLGYRIDLQSAAVEPFVNVAHTRLRSQGFSESGGAAVLHGDAQNTNTNFATLGLRASTTLDIGGVAATGRGSLGWRRAFGDTTPLSTHGFSAGNAFTVAGAPLAKNAALVDVGLDVAFSPATSLSLSYDGQLAGSARQHGVQANLNIRF</sequence>
<dbReference type="InterPro" id="IPR036709">
    <property type="entry name" value="Autotransporte_beta_dom_sf"/>
</dbReference>
<dbReference type="Gene3D" id="2.40.128.130">
    <property type="entry name" value="Autotransporter beta-domain"/>
    <property type="match status" value="1"/>
</dbReference>
<dbReference type="NCBIfam" id="TIGR02601">
    <property type="entry name" value="autotrns_rpt"/>
    <property type="match status" value="2"/>
</dbReference>
<dbReference type="Pfam" id="PF12951">
    <property type="entry name" value="PATR"/>
    <property type="match status" value="6"/>
</dbReference>
<feature type="domain" description="Autotransporter" evidence="3">
    <location>
        <begin position="1340"/>
        <end position="1619"/>
    </location>
</feature>
<evidence type="ECO:0000256" key="1">
    <source>
        <dbReference type="ARBA" id="ARBA00022729"/>
    </source>
</evidence>
<dbReference type="RefSeq" id="WP_343498601.1">
    <property type="nucleotide sequence ID" value="NZ_CP154792.1"/>
</dbReference>
<evidence type="ECO:0000256" key="2">
    <source>
        <dbReference type="ARBA" id="ARBA00023026"/>
    </source>
</evidence>
<dbReference type="InterPro" id="IPR030895">
    <property type="entry name" value="T5SS_PEPC_rpt"/>
</dbReference>
<dbReference type="Proteomes" id="UP001446337">
    <property type="component" value="Chromosome"/>
</dbReference>
<proteinExistence type="predicted"/>
<dbReference type="PROSITE" id="PS51208">
    <property type="entry name" value="AUTOTRANSPORTER"/>
    <property type="match status" value="1"/>
</dbReference>
<dbReference type="Pfam" id="PF03797">
    <property type="entry name" value="Autotransporter"/>
    <property type="match status" value="1"/>
</dbReference>
<name>A0ABZ3G0Y7_ACHDE</name>
<dbReference type="InterPro" id="IPR013425">
    <property type="entry name" value="Autotrns_rpt"/>
</dbReference>
<dbReference type="SMART" id="SM00869">
    <property type="entry name" value="Autotransporter"/>
    <property type="match status" value="1"/>
</dbReference>
<keyword evidence="2" id="KW-0843">Virulence</keyword>
<dbReference type="PANTHER" id="PTHR35037:SF3">
    <property type="entry name" value="C-TERMINAL REGION OF AIDA-LIKE PROTEIN"/>
    <property type="match status" value="1"/>
</dbReference>
<organism evidence="4 5">
    <name type="scientific">Achromobacter denitrificans</name>
    <name type="common">Alcaligenes denitrificans</name>
    <dbReference type="NCBI Taxonomy" id="32002"/>
    <lineage>
        <taxon>Bacteria</taxon>
        <taxon>Pseudomonadati</taxon>
        <taxon>Pseudomonadota</taxon>
        <taxon>Betaproteobacteria</taxon>
        <taxon>Burkholderiales</taxon>
        <taxon>Alcaligenaceae</taxon>
        <taxon>Achromobacter</taxon>
    </lineage>
</organism>
<evidence type="ECO:0000259" key="3">
    <source>
        <dbReference type="PROSITE" id="PS51208"/>
    </source>
</evidence>
<evidence type="ECO:0000313" key="4">
    <source>
        <dbReference type="EMBL" id="XAN14273.1"/>
    </source>
</evidence>
<dbReference type="NCBIfam" id="TIGR01414">
    <property type="entry name" value="autotrans_barl"/>
    <property type="match status" value="1"/>
</dbReference>
<dbReference type="NCBIfam" id="TIGR04393">
    <property type="entry name" value="rpt_T5SS_PEPC"/>
    <property type="match status" value="6"/>
</dbReference>
<protein>
    <submittedName>
        <fullName evidence="4">Autotransporter domain-containing protein</fullName>
    </submittedName>
</protein>
<dbReference type="InterPro" id="IPR005546">
    <property type="entry name" value="Autotransporte_beta"/>
</dbReference>
<dbReference type="Gene3D" id="2.160.20.20">
    <property type="match status" value="1"/>
</dbReference>
<dbReference type="EMBL" id="CP154792">
    <property type="protein sequence ID" value="XAN14273.1"/>
    <property type="molecule type" value="Genomic_DNA"/>
</dbReference>